<evidence type="ECO:0000256" key="6">
    <source>
        <dbReference type="ARBA" id="ARBA00038076"/>
    </source>
</evidence>
<organism evidence="10 11">
    <name type="scientific">Candidatus Fischerbacteria bacterium RBG_13_37_8</name>
    <dbReference type="NCBI Taxonomy" id="1817863"/>
    <lineage>
        <taxon>Bacteria</taxon>
        <taxon>Candidatus Fischeribacteriota</taxon>
    </lineage>
</organism>
<keyword evidence="2" id="KW-1003">Cell membrane</keyword>
<dbReference type="GO" id="GO:0022857">
    <property type="term" value="F:transmembrane transporter activity"/>
    <property type="evidence" value="ECO:0007669"/>
    <property type="project" value="TreeGrafter"/>
</dbReference>
<reference evidence="10 11" key="1">
    <citation type="journal article" date="2016" name="Nat. Commun.">
        <title>Thousands of microbial genomes shed light on interconnected biogeochemical processes in an aquifer system.</title>
        <authorList>
            <person name="Anantharaman K."/>
            <person name="Brown C.T."/>
            <person name="Hug L.A."/>
            <person name="Sharon I."/>
            <person name="Castelle C.J."/>
            <person name="Probst A.J."/>
            <person name="Thomas B.C."/>
            <person name="Singh A."/>
            <person name="Wilkins M.J."/>
            <person name="Karaoz U."/>
            <person name="Brodie E.L."/>
            <person name="Williams K.H."/>
            <person name="Hubbard S.S."/>
            <person name="Banfield J.F."/>
        </authorList>
    </citation>
    <scope>NUCLEOTIDE SEQUENCE [LARGE SCALE GENOMIC DNA]</scope>
</reference>
<evidence type="ECO:0000256" key="3">
    <source>
        <dbReference type="ARBA" id="ARBA00022692"/>
    </source>
</evidence>
<protein>
    <recommendedName>
        <fullName evidence="12">ABC transporter permease</fullName>
    </recommendedName>
</protein>
<dbReference type="EMBL" id="MFGW01000226">
    <property type="protein sequence ID" value="OGF58976.1"/>
    <property type="molecule type" value="Genomic_DNA"/>
</dbReference>
<dbReference type="AlphaFoldDB" id="A0A1F5V6C6"/>
<evidence type="ECO:0000259" key="8">
    <source>
        <dbReference type="Pfam" id="PF02687"/>
    </source>
</evidence>
<evidence type="ECO:0008006" key="12">
    <source>
        <dbReference type="Google" id="ProtNLM"/>
    </source>
</evidence>
<feature type="domain" description="MacB-like periplasmic core" evidence="9">
    <location>
        <begin position="37"/>
        <end position="268"/>
    </location>
</feature>
<evidence type="ECO:0000259" key="9">
    <source>
        <dbReference type="Pfam" id="PF12704"/>
    </source>
</evidence>
<gene>
    <name evidence="10" type="ORF">A2Y62_21035</name>
</gene>
<evidence type="ECO:0000256" key="1">
    <source>
        <dbReference type="ARBA" id="ARBA00004651"/>
    </source>
</evidence>
<keyword evidence="5 7" id="KW-0472">Membrane</keyword>
<dbReference type="Pfam" id="PF12704">
    <property type="entry name" value="MacB_PCD"/>
    <property type="match status" value="1"/>
</dbReference>
<sequence>MEQRTYRNFKRARTSMALVYETLRLAIDSLWSHKLRSFLTLLGIVIGIMAIVSMTSILRGLDLMMTKDLRSLNPSLMYVVKFGGRLISSHKEFMRMMNRPDITELDVKALELNCKSVKKVDILRGGHFPPKFFTIKYKNIVSNEIEIVGTSEYYADTVALPIDKGRFFTQGEVIHKKNVIILGYSPAEGLFSMTDPIGKEVKMGNQKFTVIGTFAKRLEGGLDVGADDFAIIPHTTFKKYYSSERESIMMVILPINENLTEQARDEVIAVMRMRHHLKSWEENDFDIMTKDSIMELWTDITQAIFIGLIGISSVALLVGGVGVMAIMMVSVTERIREIGIRKAIGAKKRHILGQFLLEAVIITSIGGAIGVLIGASVAALAALLLQFPISLPWWSFIIGVVFSAVVGIFSGMYPAYRAAKLNPIIALHYE</sequence>
<dbReference type="InterPro" id="IPR003838">
    <property type="entry name" value="ABC3_permease_C"/>
</dbReference>
<evidence type="ECO:0000256" key="7">
    <source>
        <dbReference type="SAM" id="Phobius"/>
    </source>
</evidence>
<dbReference type="Proteomes" id="UP000178943">
    <property type="component" value="Unassembled WGS sequence"/>
</dbReference>
<dbReference type="InterPro" id="IPR050250">
    <property type="entry name" value="Macrolide_Exporter_MacB"/>
</dbReference>
<evidence type="ECO:0000313" key="10">
    <source>
        <dbReference type="EMBL" id="OGF58976.1"/>
    </source>
</evidence>
<dbReference type="InterPro" id="IPR025857">
    <property type="entry name" value="MacB_PCD"/>
</dbReference>
<dbReference type="PANTHER" id="PTHR30572">
    <property type="entry name" value="MEMBRANE COMPONENT OF TRANSPORTER-RELATED"/>
    <property type="match status" value="1"/>
</dbReference>
<name>A0A1F5V6C6_9BACT</name>
<keyword evidence="4 7" id="KW-1133">Transmembrane helix</keyword>
<dbReference type="STRING" id="1817863.A2Y62_21035"/>
<evidence type="ECO:0000313" key="11">
    <source>
        <dbReference type="Proteomes" id="UP000178943"/>
    </source>
</evidence>
<dbReference type="GO" id="GO:0005886">
    <property type="term" value="C:plasma membrane"/>
    <property type="evidence" value="ECO:0007669"/>
    <property type="project" value="UniProtKB-SubCell"/>
</dbReference>
<feature type="domain" description="ABC3 transporter permease C-terminal" evidence="8">
    <location>
        <begin position="311"/>
        <end position="423"/>
    </location>
</feature>
<comment type="caution">
    <text evidence="10">The sequence shown here is derived from an EMBL/GenBank/DDBJ whole genome shotgun (WGS) entry which is preliminary data.</text>
</comment>
<evidence type="ECO:0000256" key="2">
    <source>
        <dbReference type="ARBA" id="ARBA00022475"/>
    </source>
</evidence>
<accession>A0A1F5V6C6</accession>
<dbReference type="PANTHER" id="PTHR30572:SF4">
    <property type="entry name" value="ABC TRANSPORTER PERMEASE YTRF"/>
    <property type="match status" value="1"/>
</dbReference>
<proteinExistence type="inferred from homology"/>
<feature type="transmembrane region" description="Helical" evidence="7">
    <location>
        <begin position="38"/>
        <end position="58"/>
    </location>
</feature>
<feature type="transmembrane region" description="Helical" evidence="7">
    <location>
        <begin position="303"/>
        <end position="331"/>
    </location>
</feature>
<comment type="similarity">
    <text evidence="6">Belongs to the ABC-4 integral membrane protein family.</text>
</comment>
<keyword evidence="3 7" id="KW-0812">Transmembrane</keyword>
<feature type="transmembrane region" description="Helical" evidence="7">
    <location>
        <begin position="352"/>
        <end position="385"/>
    </location>
</feature>
<comment type="subcellular location">
    <subcellularLocation>
        <location evidence="1">Cell membrane</location>
        <topology evidence="1">Multi-pass membrane protein</topology>
    </subcellularLocation>
</comment>
<feature type="transmembrane region" description="Helical" evidence="7">
    <location>
        <begin position="391"/>
        <end position="413"/>
    </location>
</feature>
<evidence type="ECO:0000256" key="4">
    <source>
        <dbReference type="ARBA" id="ARBA00022989"/>
    </source>
</evidence>
<evidence type="ECO:0000256" key="5">
    <source>
        <dbReference type="ARBA" id="ARBA00023136"/>
    </source>
</evidence>
<dbReference type="Pfam" id="PF02687">
    <property type="entry name" value="FtsX"/>
    <property type="match status" value="1"/>
</dbReference>